<dbReference type="GO" id="GO:0005856">
    <property type="term" value="C:cytoskeleton"/>
    <property type="evidence" value="ECO:0007669"/>
    <property type="project" value="UniProtKB-SubCell"/>
</dbReference>
<evidence type="ECO:0000259" key="9">
    <source>
        <dbReference type="PROSITE" id="PS50108"/>
    </source>
</evidence>
<dbReference type="FunFam" id="2.30.29.30:FF:000130">
    <property type="entry name" value="neural Wiskott-Aldrich syndrome protein"/>
    <property type="match status" value="1"/>
</dbReference>
<dbReference type="GO" id="GO:0007015">
    <property type="term" value="P:actin filament organization"/>
    <property type="evidence" value="ECO:0007669"/>
    <property type="project" value="InterPro"/>
</dbReference>
<evidence type="ECO:0000256" key="7">
    <source>
        <dbReference type="ARBA" id="ARBA00023242"/>
    </source>
</evidence>
<keyword evidence="6" id="KW-0206">Cytoskeleton</keyword>
<dbReference type="CDD" id="cd01205">
    <property type="entry name" value="EVH1_WASP-like"/>
    <property type="match status" value="1"/>
</dbReference>
<feature type="domain" description="CRIB" evidence="9">
    <location>
        <begin position="187"/>
        <end position="200"/>
    </location>
</feature>
<dbReference type="InterPro" id="IPR003124">
    <property type="entry name" value="WH2_dom"/>
</dbReference>
<name>A0A8C4N736_EPTBU</name>
<keyword evidence="7" id="KW-0539">Nucleus</keyword>
<evidence type="ECO:0000256" key="5">
    <source>
        <dbReference type="ARBA" id="ARBA00022737"/>
    </source>
</evidence>
<dbReference type="PANTHER" id="PTHR11202:SF36">
    <property type="entry name" value="ACTIN NUCLEATION-PROMOTING FACTOR WASL"/>
    <property type="match status" value="1"/>
</dbReference>
<reference evidence="12" key="2">
    <citation type="submission" date="2025-09" db="UniProtKB">
        <authorList>
            <consortium name="Ensembl"/>
        </authorList>
    </citation>
    <scope>IDENTIFICATION</scope>
</reference>
<accession>A0A8C4N736</accession>
<feature type="compositionally biased region" description="Pro residues" evidence="8">
    <location>
        <begin position="286"/>
        <end position="300"/>
    </location>
</feature>
<feature type="domain" description="WH1" evidence="10">
    <location>
        <begin position="29"/>
        <end position="136"/>
    </location>
</feature>
<evidence type="ECO:0000313" key="13">
    <source>
        <dbReference type="Proteomes" id="UP000694388"/>
    </source>
</evidence>
<evidence type="ECO:0000256" key="3">
    <source>
        <dbReference type="ARBA" id="ARBA00022490"/>
    </source>
</evidence>
<keyword evidence="3" id="KW-0963">Cytoplasm</keyword>
<organism evidence="12 13">
    <name type="scientific">Eptatretus burgeri</name>
    <name type="common">Inshore hagfish</name>
    <dbReference type="NCBI Taxonomy" id="7764"/>
    <lineage>
        <taxon>Eukaryota</taxon>
        <taxon>Metazoa</taxon>
        <taxon>Chordata</taxon>
        <taxon>Craniata</taxon>
        <taxon>Vertebrata</taxon>
        <taxon>Cyclostomata</taxon>
        <taxon>Myxini</taxon>
        <taxon>Myxiniformes</taxon>
        <taxon>Myxinidae</taxon>
        <taxon>Eptatretinae</taxon>
        <taxon>Eptatretus</taxon>
    </lineage>
</organism>
<dbReference type="GeneTree" id="ENSGT00730000110895"/>
<dbReference type="OMA" id="WEHEFYE"/>
<dbReference type="InterPro" id="IPR000697">
    <property type="entry name" value="WH1/EVH1_dom"/>
</dbReference>
<dbReference type="Ensembl" id="ENSEBUT00000002158.1">
    <property type="protein sequence ID" value="ENSEBUP00000001822.1"/>
    <property type="gene ID" value="ENSEBUG00000001496.1"/>
</dbReference>
<protein>
    <recommendedName>
        <fullName evidence="14">WASp</fullName>
    </recommendedName>
</protein>
<comment type="subcellular location">
    <subcellularLocation>
        <location evidence="2">Cytoplasm</location>
        <location evidence="2">Cytoskeleton</location>
    </subcellularLocation>
    <subcellularLocation>
        <location evidence="1">Nucleus</location>
    </subcellularLocation>
</comment>
<evidence type="ECO:0000259" key="10">
    <source>
        <dbReference type="PROSITE" id="PS50229"/>
    </source>
</evidence>
<feature type="compositionally biased region" description="Acidic residues" evidence="8">
    <location>
        <begin position="408"/>
        <end position="428"/>
    </location>
</feature>
<dbReference type="InterPro" id="IPR036936">
    <property type="entry name" value="CRIB_dom_sf"/>
</dbReference>
<dbReference type="InterPro" id="IPR033927">
    <property type="entry name" value="WASPfam_EVH1"/>
</dbReference>
<evidence type="ECO:0000256" key="2">
    <source>
        <dbReference type="ARBA" id="ARBA00004245"/>
    </source>
</evidence>
<dbReference type="SMART" id="SM00461">
    <property type="entry name" value="WH1"/>
    <property type="match status" value="1"/>
</dbReference>
<dbReference type="AlphaFoldDB" id="A0A8C4N736"/>
<dbReference type="InterPro" id="IPR011993">
    <property type="entry name" value="PH-like_dom_sf"/>
</dbReference>
<feature type="compositionally biased region" description="Pro residues" evidence="8">
    <location>
        <begin position="324"/>
        <end position="345"/>
    </location>
</feature>
<evidence type="ECO:0000256" key="6">
    <source>
        <dbReference type="ARBA" id="ARBA00023212"/>
    </source>
</evidence>
<keyword evidence="13" id="KW-1185">Reference proteome</keyword>
<proteinExistence type="predicted"/>
<dbReference type="PROSITE" id="PS50229">
    <property type="entry name" value="WH1"/>
    <property type="match status" value="1"/>
</dbReference>
<dbReference type="InterPro" id="IPR011026">
    <property type="entry name" value="WAS_C"/>
</dbReference>
<dbReference type="GO" id="GO:0005634">
    <property type="term" value="C:nucleus"/>
    <property type="evidence" value="ECO:0007669"/>
    <property type="project" value="UniProtKB-SubCell"/>
</dbReference>
<dbReference type="PROSITE" id="PS51082">
    <property type="entry name" value="WH2"/>
    <property type="match status" value="1"/>
</dbReference>
<sequence length="428" mass="48196">MAVPPPKKRDVNVSSCLLTADENDVLFSLVGKGNVIVASSVVQLLQGITGSWIKKDCGVACLIKNKTKRSYFISLFSLAERKCLWEQEFYFQMMYGTPLPYFHTIEGDTCLYGLNFAQEYECSFFAQKVQQKLHLINQRRTNITRCETFPRHIEGPKISPSHAKYPSKFNHENGIKIPKKNITKSLIGRPHNFQHLTHIRWTQQNKFDITKLDPQLESLFANIGIERFHLQDRRISRRISKIICDFGGIEAVKEQMKTENGRSKMTKSSPQGLAMNSAGTWKRPQPKQPPKVPPPPPPSLTTPGLPSEPDPQDSLVKASHQACPPSPPPLLSVPVSPPSPAPTKQPQPESSTPKPQSRGKLLNEIHMGIPLRPINKDGEKEKEGASDQPSLQDALRNAVQKIHKSMYDSDEDDEDDDEDDYDDESWDA</sequence>
<dbReference type="PANTHER" id="PTHR11202">
    <property type="entry name" value="SPROUTY-RELATED, EVH1 DOMAIN-CONTAINING PROTEIN FAMILY MEMBER"/>
    <property type="match status" value="1"/>
</dbReference>
<feature type="compositionally biased region" description="Basic and acidic residues" evidence="8">
    <location>
        <begin position="374"/>
        <end position="385"/>
    </location>
</feature>
<dbReference type="SUPFAM" id="SSF50729">
    <property type="entry name" value="PH domain-like"/>
    <property type="match status" value="1"/>
</dbReference>
<dbReference type="Pfam" id="PF00568">
    <property type="entry name" value="WH1"/>
    <property type="match status" value="1"/>
</dbReference>
<keyword evidence="5" id="KW-0677">Repeat</keyword>
<evidence type="ECO:0008006" key="14">
    <source>
        <dbReference type="Google" id="ProtNLM"/>
    </source>
</evidence>
<evidence type="ECO:0000256" key="4">
    <source>
        <dbReference type="ARBA" id="ARBA00022553"/>
    </source>
</evidence>
<evidence type="ECO:0000259" key="11">
    <source>
        <dbReference type="PROSITE" id="PS51082"/>
    </source>
</evidence>
<feature type="compositionally biased region" description="Polar residues" evidence="8">
    <location>
        <begin position="346"/>
        <end position="355"/>
    </location>
</feature>
<dbReference type="Gene3D" id="2.30.29.30">
    <property type="entry name" value="Pleckstrin-homology domain (PH domain)/Phosphotyrosine-binding domain (PTB)"/>
    <property type="match status" value="1"/>
</dbReference>
<dbReference type="PROSITE" id="PS50108">
    <property type="entry name" value="CRIB"/>
    <property type="match status" value="1"/>
</dbReference>
<feature type="region of interest" description="Disordered" evidence="8">
    <location>
        <begin position="255"/>
        <end position="428"/>
    </location>
</feature>
<dbReference type="InterPro" id="IPR000095">
    <property type="entry name" value="CRIB_dom"/>
</dbReference>
<evidence type="ECO:0000256" key="8">
    <source>
        <dbReference type="SAM" id="MobiDB-lite"/>
    </source>
</evidence>
<keyword evidence="4" id="KW-0597">Phosphoprotein</keyword>
<dbReference type="GO" id="GO:0003779">
    <property type="term" value="F:actin binding"/>
    <property type="evidence" value="ECO:0007669"/>
    <property type="project" value="InterPro"/>
</dbReference>
<dbReference type="Pfam" id="PF00786">
    <property type="entry name" value="PBD"/>
    <property type="match status" value="1"/>
</dbReference>
<reference evidence="12" key="1">
    <citation type="submission" date="2025-08" db="UniProtKB">
        <authorList>
            <consortium name="Ensembl"/>
        </authorList>
    </citation>
    <scope>IDENTIFICATION</scope>
</reference>
<feature type="domain" description="WH2" evidence="11">
    <location>
        <begin position="357"/>
        <end position="374"/>
    </location>
</feature>
<dbReference type="Gene3D" id="6.10.280.150">
    <property type="match status" value="1"/>
</dbReference>
<evidence type="ECO:0000256" key="1">
    <source>
        <dbReference type="ARBA" id="ARBA00004123"/>
    </source>
</evidence>
<dbReference type="Proteomes" id="UP000694388">
    <property type="component" value="Unplaced"/>
</dbReference>
<dbReference type="Gene3D" id="3.90.810.10">
    <property type="entry name" value="CRIB domain"/>
    <property type="match status" value="1"/>
</dbReference>
<evidence type="ECO:0000313" key="12">
    <source>
        <dbReference type="Ensembl" id="ENSEBUP00000001822.1"/>
    </source>
</evidence>
<dbReference type="SUPFAM" id="SSF47912">
    <property type="entry name" value="Wiscott-Aldrich syndrome protein, WASP, C-terminal domain"/>
    <property type="match status" value="1"/>
</dbReference>